<evidence type="ECO:0000313" key="3">
    <source>
        <dbReference type="EMBL" id="KAB5589145.1"/>
    </source>
</evidence>
<dbReference type="Proteomes" id="UP000383932">
    <property type="component" value="Unassembled WGS sequence"/>
</dbReference>
<evidence type="ECO:0000313" key="4">
    <source>
        <dbReference type="Proteomes" id="UP000383932"/>
    </source>
</evidence>
<feature type="signal peptide" evidence="1">
    <location>
        <begin position="1"/>
        <end position="20"/>
    </location>
</feature>
<reference evidence="3 4" key="1">
    <citation type="journal article" date="2019" name="Fungal Biol. Biotechnol.">
        <title>Draft genome sequence of fastidious pathogen Ceratobasidium theobromae, which causes vascular-streak dieback in Theobroma cacao.</title>
        <authorList>
            <person name="Ali S.S."/>
            <person name="Asman A."/>
            <person name="Shao J."/>
            <person name="Firmansyah A.P."/>
            <person name="Susilo A.W."/>
            <person name="Rosmana A."/>
            <person name="McMahon P."/>
            <person name="Junaid M."/>
            <person name="Guest D."/>
            <person name="Kheng T.Y."/>
            <person name="Meinhardt L.W."/>
            <person name="Bailey B.A."/>
        </authorList>
    </citation>
    <scope>NUCLEOTIDE SEQUENCE [LARGE SCALE GENOMIC DNA]</scope>
    <source>
        <strain evidence="3 4">CT2</strain>
    </source>
</reference>
<protein>
    <submittedName>
        <fullName evidence="3">Putative effector protein</fullName>
    </submittedName>
</protein>
<accession>A0A5N5QBM1</accession>
<feature type="domain" description="Cyanovirin-N" evidence="2">
    <location>
        <begin position="23"/>
        <end position="123"/>
    </location>
</feature>
<dbReference type="InterPro" id="IPR011058">
    <property type="entry name" value="Cyanovirin-N"/>
</dbReference>
<comment type="caution">
    <text evidence="3">The sequence shown here is derived from an EMBL/GenBank/DDBJ whole genome shotgun (WGS) entry which is preliminary data.</text>
</comment>
<dbReference type="Pfam" id="PF08881">
    <property type="entry name" value="CVNH"/>
    <property type="match status" value="1"/>
</dbReference>
<dbReference type="InterPro" id="IPR036673">
    <property type="entry name" value="Cyanovirin-N_sf"/>
</dbReference>
<evidence type="ECO:0000256" key="1">
    <source>
        <dbReference type="SAM" id="SignalP"/>
    </source>
</evidence>
<feature type="chain" id="PRO_5024418772" evidence="1">
    <location>
        <begin position="21"/>
        <end position="124"/>
    </location>
</feature>
<keyword evidence="1" id="KW-0732">Signal</keyword>
<dbReference type="AlphaFoldDB" id="A0A5N5QBM1"/>
<dbReference type="OrthoDB" id="5239998at2759"/>
<name>A0A5N5QBM1_9AGAM</name>
<evidence type="ECO:0000259" key="2">
    <source>
        <dbReference type="SMART" id="SM01111"/>
    </source>
</evidence>
<proteinExistence type="predicted"/>
<keyword evidence="4" id="KW-1185">Reference proteome</keyword>
<dbReference type="SMART" id="SM01111">
    <property type="entry name" value="CVNH"/>
    <property type="match status" value="1"/>
</dbReference>
<dbReference type="SUPFAM" id="SSF51322">
    <property type="entry name" value="Cyanovirin-N"/>
    <property type="match status" value="1"/>
</dbReference>
<sequence>MLSTPLVALAVASAVTIVQAAGFFATSCRPNFGILGTSNVTLFANCRNRAGSYADTTLDLNRCLVNYGGQLSCQANGSFALSCSDCFVDDRAVMYCLCDPWKKSRAMINLNDCVGNNDGVLTCD</sequence>
<dbReference type="EMBL" id="SSOP01000311">
    <property type="protein sequence ID" value="KAB5589145.1"/>
    <property type="molecule type" value="Genomic_DNA"/>
</dbReference>
<gene>
    <name evidence="3" type="ORF">CTheo_7417</name>
</gene>
<organism evidence="3 4">
    <name type="scientific">Ceratobasidium theobromae</name>
    <dbReference type="NCBI Taxonomy" id="1582974"/>
    <lineage>
        <taxon>Eukaryota</taxon>
        <taxon>Fungi</taxon>
        <taxon>Dikarya</taxon>
        <taxon>Basidiomycota</taxon>
        <taxon>Agaricomycotina</taxon>
        <taxon>Agaricomycetes</taxon>
        <taxon>Cantharellales</taxon>
        <taxon>Ceratobasidiaceae</taxon>
        <taxon>Ceratobasidium</taxon>
    </lineage>
</organism>
<dbReference type="Gene3D" id="2.30.60.10">
    <property type="entry name" value="Cyanovirin-N"/>
    <property type="match status" value="1"/>
</dbReference>